<dbReference type="GO" id="GO:0042597">
    <property type="term" value="C:periplasmic space"/>
    <property type="evidence" value="ECO:0007669"/>
    <property type="project" value="InterPro"/>
</dbReference>
<feature type="transmembrane region" description="Helical" evidence="6">
    <location>
        <begin position="87"/>
        <end position="105"/>
    </location>
</feature>
<gene>
    <name evidence="8" type="ORF">E6H01_09065</name>
</gene>
<accession>A0A537KXT4</accession>
<dbReference type="GO" id="GO:0005886">
    <property type="term" value="C:plasma membrane"/>
    <property type="evidence" value="ECO:0007669"/>
    <property type="project" value="TreeGrafter"/>
</dbReference>
<dbReference type="InterPro" id="IPR007348">
    <property type="entry name" value="CopC_dom"/>
</dbReference>
<keyword evidence="4" id="KW-0186">Copper</keyword>
<dbReference type="InterPro" id="IPR032694">
    <property type="entry name" value="CopC/D"/>
</dbReference>
<dbReference type="GO" id="GO:0046688">
    <property type="term" value="P:response to copper ion"/>
    <property type="evidence" value="ECO:0007669"/>
    <property type="project" value="InterPro"/>
</dbReference>
<dbReference type="Proteomes" id="UP000319353">
    <property type="component" value="Unassembled WGS sequence"/>
</dbReference>
<feature type="compositionally biased region" description="Basic and acidic residues" evidence="5">
    <location>
        <begin position="1"/>
        <end position="14"/>
    </location>
</feature>
<proteinExistence type="predicted"/>
<evidence type="ECO:0000256" key="1">
    <source>
        <dbReference type="ARBA" id="ARBA00004196"/>
    </source>
</evidence>
<sequence length="206" mass="22542">MSSRRREPRLDGMRISDGSLPPPVSHSSEIRLRFPRARSTEMATAALMAPQDTFGSWSTDGLTTLSNTMCPLTETRSSSSSVRRMRILTMLTVTVILAVPAGLSAHAKLVRSEPKAGAVLTIPPTVVRVWFDDELDPDRSTIGVWDVREHRVDDGRGGVDLSDLDRKSMIARLRAVGAGTYTVRWRAVSADDGFVAQGSFAFAVKR</sequence>
<dbReference type="Pfam" id="PF04234">
    <property type="entry name" value="CopC"/>
    <property type="match status" value="1"/>
</dbReference>
<keyword evidence="6" id="KW-0812">Transmembrane</keyword>
<dbReference type="EMBL" id="VBAL01000113">
    <property type="protein sequence ID" value="TMJ00562.1"/>
    <property type="molecule type" value="Genomic_DNA"/>
</dbReference>
<evidence type="ECO:0000256" key="6">
    <source>
        <dbReference type="SAM" id="Phobius"/>
    </source>
</evidence>
<dbReference type="InterPro" id="IPR014755">
    <property type="entry name" value="Cu-Rt/internalin_Ig-like"/>
</dbReference>
<comment type="subcellular location">
    <subcellularLocation>
        <location evidence="1">Cell envelope</location>
    </subcellularLocation>
</comment>
<evidence type="ECO:0000313" key="9">
    <source>
        <dbReference type="Proteomes" id="UP000319353"/>
    </source>
</evidence>
<evidence type="ECO:0000256" key="5">
    <source>
        <dbReference type="SAM" id="MobiDB-lite"/>
    </source>
</evidence>
<reference evidence="8 9" key="1">
    <citation type="journal article" date="2019" name="Nat. Microbiol.">
        <title>Mediterranean grassland soil C-N compound turnover is dependent on rainfall and depth, and is mediated by genomically divergent microorganisms.</title>
        <authorList>
            <person name="Diamond S."/>
            <person name="Andeer P.F."/>
            <person name="Li Z."/>
            <person name="Crits-Christoph A."/>
            <person name="Burstein D."/>
            <person name="Anantharaman K."/>
            <person name="Lane K.R."/>
            <person name="Thomas B.C."/>
            <person name="Pan C."/>
            <person name="Northen T.R."/>
            <person name="Banfield J.F."/>
        </authorList>
    </citation>
    <scope>NUCLEOTIDE SEQUENCE [LARGE SCALE GENOMIC DNA]</scope>
    <source>
        <strain evidence="8">NP_4</strain>
    </source>
</reference>
<evidence type="ECO:0000313" key="8">
    <source>
        <dbReference type="EMBL" id="TMJ00562.1"/>
    </source>
</evidence>
<keyword evidence="3" id="KW-0732">Signal</keyword>
<organism evidence="8 9">
    <name type="scientific">Candidatus Segetimicrobium genomatis</name>
    <dbReference type="NCBI Taxonomy" id="2569760"/>
    <lineage>
        <taxon>Bacteria</taxon>
        <taxon>Bacillati</taxon>
        <taxon>Candidatus Sysuimicrobiota</taxon>
        <taxon>Candidatus Sysuimicrobiia</taxon>
        <taxon>Candidatus Sysuimicrobiales</taxon>
        <taxon>Candidatus Segetimicrobiaceae</taxon>
        <taxon>Candidatus Segetimicrobium</taxon>
    </lineage>
</organism>
<dbReference type="GO" id="GO:0006825">
    <property type="term" value="P:copper ion transport"/>
    <property type="evidence" value="ECO:0007669"/>
    <property type="project" value="InterPro"/>
</dbReference>
<keyword evidence="6" id="KW-1133">Transmembrane helix</keyword>
<name>A0A537KXT4_9BACT</name>
<keyword evidence="6" id="KW-0472">Membrane</keyword>
<dbReference type="PANTHER" id="PTHR34820">
    <property type="entry name" value="INNER MEMBRANE PROTEIN YEBZ"/>
    <property type="match status" value="1"/>
</dbReference>
<evidence type="ECO:0000256" key="3">
    <source>
        <dbReference type="ARBA" id="ARBA00022729"/>
    </source>
</evidence>
<protein>
    <submittedName>
        <fullName evidence="8">Copper resistance protein CopC</fullName>
    </submittedName>
</protein>
<dbReference type="GO" id="GO:0030313">
    <property type="term" value="C:cell envelope"/>
    <property type="evidence" value="ECO:0007669"/>
    <property type="project" value="UniProtKB-SubCell"/>
</dbReference>
<feature type="domain" description="CopC" evidence="7">
    <location>
        <begin position="106"/>
        <end position="204"/>
    </location>
</feature>
<feature type="region of interest" description="Disordered" evidence="5">
    <location>
        <begin position="1"/>
        <end position="27"/>
    </location>
</feature>
<comment type="caution">
    <text evidence="8">The sequence shown here is derived from an EMBL/GenBank/DDBJ whole genome shotgun (WGS) entry which is preliminary data.</text>
</comment>
<keyword evidence="2" id="KW-0479">Metal-binding</keyword>
<dbReference type="GO" id="GO:0005507">
    <property type="term" value="F:copper ion binding"/>
    <property type="evidence" value="ECO:0007669"/>
    <property type="project" value="InterPro"/>
</dbReference>
<dbReference type="AlphaFoldDB" id="A0A537KXT4"/>
<dbReference type="Gene3D" id="2.60.40.1220">
    <property type="match status" value="1"/>
</dbReference>
<dbReference type="PANTHER" id="PTHR34820:SF4">
    <property type="entry name" value="INNER MEMBRANE PROTEIN YEBZ"/>
    <property type="match status" value="1"/>
</dbReference>
<evidence type="ECO:0000256" key="4">
    <source>
        <dbReference type="ARBA" id="ARBA00023008"/>
    </source>
</evidence>
<dbReference type="SUPFAM" id="SSF81296">
    <property type="entry name" value="E set domains"/>
    <property type="match status" value="1"/>
</dbReference>
<dbReference type="InterPro" id="IPR014756">
    <property type="entry name" value="Ig_E-set"/>
</dbReference>
<evidence type="ECO:0000256" key="2">
    <source>
        <dbReference type="ARBA" id="ARBA00022723"/>
    </source>
</evidence>
<evidence type="ECO:0000259" key="7">
    <source>
        <dbReference type="Pfam" id="PF04234"/>
    </source>
</evidence>